<organism evidence="2 3">
    <name type="scientific">Piscirickettsia litoralis</name>
    <dbReference type="NCBI Taxonomy" id="1891921"/>
    <lineage>
        <taxon>Bacteria</taxon>
        <taxon>Pseudomonadati</taxon>
        <taxon>Pseudomonadota</taxon>
        <taxon>Gammaproteobacteria</taxon>
        <taxon>Thiotrichales</taxon>
        <taxon>Piscirickettsiaceae</taxon>
        <taxon>Piscirickettsia</taxon>
    </lineage>
</organism>
<dbReference type="EMBL" id="MDTU01000001">
    <property type="protein sequence ID" value="ODN43522.1"/>
    <property type="molecule type" value="Genomic_DNA"/>
</dbReference>
<protein>
    <recommendedName>
        <fullName evidence="4">Copper chaperone PCu(A)C</fullName>
    </recommendedName>
</protein>
<dbReference type="Gene3D" id="2.60.40.1890">
    <property type="entry name" value="PCu(A)C copper chaperone"/>
    <property type="match status" value="1"/>
</dbReference>
<dbReference type="RefSeq" id="WP_069313319.1">
    <property type="nucleotide sequence ID" value="NZ_MDTU01000001.1"/>
</dbReference>
<reference evidence="2 3" key="1">
    <citation type="submission" date="2016-08" db="EMBL/GenBank/DDBJ databases">
        <title>Draft genome sequence of Candidatus Piscirickettsia litoralis, from seawater.</title>
        <authorList>
            <person name="Wan X."/>
            <person name="Lee A.J."/>
            <person name="Hou S."/>
            <person name="Donachie S.P."/>
        </authorList>
    </citation>
    <scope>NUCLEOTIDE SEQUENCE [LARGE SCALE GENOMIC DNA]</scope>
    <source>
        <strain evidence="2 3">Y2</strain>
    </source>
</reference>
<accession>A0ABX3A5M3</accession>
<name>A0ABX3A5M3_9GAMM</name>
<dbReference type="InterPro" id="IPR036182">
    <property type="entry name" value="PCuAC_sf"/>
</dbReference>
<proteinExistence type="predicted"/>
<feature type="signal peptide" evidence="1">
    <location>
        <begin position="1"/>
        <end position="23"/>
    </location>
</feature>
<evidence type="ECO:0000256" key="1">
    <source>
        <dbReference type="SAM" id="SignalP"/>
    </source>
</evidence>
<dbReference type="SUPFAM" id="SSF110087">
    <property type="entry name" value="DR1885-like metal-binding protein"/>
    <property type="match status" value="1"/>
</dbReference>
<dbReference type="PANTHER" id="PTHR36302">
    <property type="entry name" value="BLR7088 PROTEIN"/>
    <property type="match status" value="1"/>
</dbReference>
<dbReference type="InterPro" id="IPR007410">
    <property type="entry name" value="LpqE-like"/>
</dbReference>
<evidence type="ECO:0008006" key="4">
    <source>
        <dbReference type="Google" id="ProtNLM"/>
    </source>
</evidence>
<dbReference type="Pfam" id="PF04314">
    <property type="entry name" value="PCuAC"/>
    <property type="match status" value="1"/>
</dbReference>
<evidence type="ECO:0000313" key="2">
    <source>
        <dbReference type="EMBL" id="ODN43522.1"/>
    </source>
</evidence>
<dbReference type="Proteomes" id="UP000094329">
    <property type="component" value="Unassembled WGS sequence"/>
</dbReference>
<dbReference type="InterPro" id="IPR058248">
    <property type="entry name" value="Lxx211020-like"/>
</dbReference>
<sequence length="153" mass="16916">MLKTLNKAIILSTSLAFALTSFATSKDYQVALKQEGQVAAKVVTVEKVRIANQNLKVHDNVAVTALISNNSDQSHEIISAYSPVAEIIQLHKTDGAIMKQLNNITLAPHETLALNQNKDHIMLINLKKDLTNKEPVPLFIEFKDGSWLKTIIT</sequence>
<keyword evidence="1" id="KW-0732">Signal</keyword>
<keyword evidence="3" id="KW-1185">Reference proteome</keyword>
<feature type="chain" id="PRO_5046285729" description="Copper chaperone PCu(A)C" evidence="1">
    <location>
        <begin position="24"/>
        <end position="153"/>
    </location>
</feature>
<comment type="caution">
    <text evidence="2">The sequence shown here is derived from an EMBL/GenBank/DDBJ whole genome shotgun (WGS) entry which is preliminary data.</text>
</comment>
<dbReference type="PANTHER" id="PTHR36302:SF1">
    <property type="entry name" value="COPPER CHAPERONE PCU(A)C"/>
    <property type="match status" value="1"/>
</dbReference>
<evidence type="ECO:0000313" key="3">
    <source>
        <dbReference type="Proteomes" id="UP000094329"/>
    </source>
</evidence>
<gene>
    <name evidence="2" type="ORF">BGC07_12090</name>
</gene>